<protein>
    <submittedName>
        <fullName evidence="4">DUF4296 domain-containing protein</fullName>
    </submittedName>
</protein>
<evidence type="ECO:0000256" key="1">
    <source>
        <dbReference type="SAM" id="Coils"/>
    </source>
</evidence>
<name>A0A5C7ANU3_9FLAO</name>
<dbReference type="Proteomes" id="UP000321790">
    <property type="component" value="Unassembled WGS sequence"/>
</dbReference>
<accession>A0A5C7ANU3</accession>
<proteinExistence type="predicted"/>
<feature type="region of interest" description="Disordered" evidence="2">
    <location>
        <begin position="133"/>
        <end position="154"/>
    </location>
</feature>
<feature type="domain" description="DUF4296" evidence="3">
    <location>
        <begin position="24"/>
        <end position="106"/>
    </location>
</feature>
<keyword evidence="5" id="KW-1185">Reference proteome</keyword>
<keyword evidence="1" id="KW-0175">Coiled coil</keyword>
<dbReference type="PROSITE" id="PS51257">
    <property type="entry name" value="PROKAR_LIPOPROTEIN"/>
    <property type="match status" value="1"/>
</dbReference>
<sequence>MLKRFLIVFIAILGFIGCNGPKKPKNLISKNKMVNILIDAKLVGSANAVNRKTLEDKGILPNTYIYNKYNIDSLQFAESNIYYTYQIKDYEEIYQMVNDSLEKLKEHYKNIQKEEQKKRVKKSEDSLNEVLKTRDSIKFPKGKNSAKPAPSIDDKTIQELENLDIEL</sequence>
<dbReference type="OrthoDB" id="1525222at2"/>
<feature type="coiled-coil region" evidence="1">
    <location>
        <begin position="87"/>
        <end position="133"/>
    </location>
</feature>
<organism evidence="4 5">
    <name type="scientific">Seonamhaeicola algicola</name>
    <dbReference type="NCBI Taxonomy" id="1719036"/>
    <lineage>
        <taxon>Bacteria</taxon>
        <taxon>Pseudomonadati</taxon>
        <taxon>Bacteroidota</taxon>
        <taxon>Flavobacteriia</taxon>
        <taxon>Flavobacteriales</taxon>
        <taxon>Flavobacteriaceae</taxon>
    </lineage>
</organism>
<comment type="caution">
    <text evidence="4">The sequence shown here is derived from an EMBL/GenBank/DDBJ whole genome shotgun (WGS) entry which is preliminary data.</text>
</comment>
<gene>
    <name evidence="4" type="ORF">FUA26_09095</name>
</gene>
<evidence type="ECO:0000313" key="5">
    <source>
        <dbReference type="Proteomes" id="UP000321790"/>
    </source>
</evidence>
<dbReference type="RefSeq" id="WP_147134755.1">
    <property type="nucleotide sequence ID" value="NZ_VOSC01000025.1"/>
</dbReference>
<dbReference type="AlphaFoldDB" id="A0A5C7ANU3"/>
<evidence type="ECO:0000313" key="4">
    <source>
        <dbReference type="EMBL" id="TXE09634.1"/>
    </source>
</evidence>
<reference evidence="5" key="1">
    <citation type="submission" date="2019-08" db="EMBL/GenBank/DDBJ databases">
        <title>Seonamhaeicola sediminis sp. nov., isolated from marine sediment.</title>
        <authorList>
            <person name="Cao W.R."/>
        </authorList>
    </citation>
    <scope>NUCLEOTIDE SEQUENCE [LARGE SCALE GENOMIC DNA]</scope>
    <source>
        <strain evidence="5">Gy8</strain>
    </source>
</reference>
<dbReference type="InterPro" id="IPR025381">
    <property type="entry name" value="DUF4296"/>
</dbReference>
<evidence type="ECO:0000259" key="3">
    <source>
        <dbReference type="Pfam" id="PF14129"/>
    </source>
</evidence>
<evidence type="ECO:0000256" key="2">
    <source>
        <dbReference type="SAM" id="MobiDB-lite"/>
    </source>
</evidence>
<dbReference type="EMBL" id="VOSC01000025">
    <property type="protein sequence ID" value="TXE09634.1"/>
    <property type="molecule type" value="Genomic_DNA"/>
</dbReference>
<dbReference type="Pfam" id="PF14129">
    <property type="entry name" value="DUF4296"/>
    <property type="match status" value="1"/>
</dbReference>